<dbReference type="GO" id="GO:0042158">
    <property type="term" value="P:lipoprotein biosynthetic process"/>
    <property type="evidence" value="ECO:0007669"/>
    <property type="project" value="InterPro"/>
</dbReference>
<keyword evidence="3 8" id="KW-0808">Transferase</keyword>
<feature type="transmembrane region" description="Helical" evidence="7">
    <location>
        <begin position="177"/>
        <end position="198"/>
    </location>
</feature>
<dbReference type="InterPro" id="IPR001640">
    <property type="entry name" value="Lgt"/>
</dbReference>
<feature type="transmembrane region" description="Helical" evidence="7">
    <location>
        <begin position="6"/>
        <end position="22"/>
    </location>
</feature>
<feature type="transmembrane region" description="Helical" evidence="7">
    <location>
        <begin position="34"/>
        <end position="56"/>
    </location>
</feature>
<dbReference type="PANTHER" id="PTHR30589:SF0">
    <property type="entry name" value="PHOSPHATIDYLGLYCEROL--PROLIPOPROTEIN DIACYLGLYCERYL TRANSFERASE"/>
    <property type="match status" value="1"/>
</dbReference>
<comment type="similarity">
    <text evidence="1">Belongs to the Lgt family.</text>
</comment>
<keyword evidence="4 7" id="KW-0812">Transmembrane</keyword>
<dbReference type="GO" id="GO:0005886">
    <property type="term" value="C:plasma membrane"/>
    <property type="evidence" value="ECO:0007669"/>
    <property type="project" value="InterPro"/>
</dbReference>
<dbReference type="Proteomes" id="UP000034961">
    <property type="component" value="Unassembled WGS sequence"/>
</dbReference>
<sequence length="250" mass="28645">MLPTLFFFTTLAVLVSIFVIWKQAKEKLYSESELFDTIIFMILAAIGGARMSYILIHFNEFSFHLLRWIAFWVTPGFYLFGGAVGILFVLWYQSRQRRDLKFWEMVDFVGFAFWIGAIIGLFGGFLAGSEAGIVSGVSAATHPVTLYKLLVLLAFLSPYVAFRNGHQREDWFHKTPGSVGLSIALLFAVTVVFVDFFKERVLYYRLSLDQWVSLVIGITSFVVLYYRLGRNPNRDITSISRLLKKLKRTA</sequence>
<protein>
    <submittedName>
        <fullName evidence="8">Prolipoprotein diacylglyceryl transferase</fullName>
    </submittedName>
</protein>
<evidence type="ECO:0000256" key="1">
    <source>
        <dbReference type="ARBA" id="ARBA00007150"/>
    </source>
</evidence>
<proteinExistence type="inferred from homology"/>
<reference evidence="8 9" key="1">
    <citation type="journal article" date="2015" name="Nature">
        <title>rRNA introns, odd ribosomes, and small enigmatic genomes across a large radiation of phyla.</title>
        <authorList>
            <person name="Brown C.T."/>
            <person name="Hug L.A."/>
            <person name="Thomas B.C."/>
            <person name="Sharon I."/>
            <person name="Castelle C.J."/>
            <person name="Singh A."/>
            <person name="Wilkins M.J."/>
            <person name="Williams K.H."/>
            <person name="Banfield J.F."/>
        </authorList>
    </citation>
    <scope>NUCLEOTIDE SEQUENCE [LARGE SCALE GENOMIC DNA]</scope>
</reference>
<keyword evidence="6 7" id="KW-0472">Membrane</keyword>
<dbReference type="AlphaFoldDB" id="A0A0G0V0B0"/>
<dbReference type="EMBL" id="LCAN01000007">
    <property type="protein sequence ID" value="KKR94379.1"/>
    <property type="molecule type" value="Genomic_DNA"/>
</dbReference>
<name>A0A0G0V0B0_9BACT</name>
<gene>
    <name evidence="8" type="ORF">UU41_C0007G0012</name>
</gene>
<comment type="caution">
    <text evidence="8">The sequence shown here is derived from an EMBL/GenBank/DDBJ whole genome shotgun (WGS) entry which is preliminary data.</text>
</comment>
<evidence type="ECO:0000256" key="4">
    <source>
        <dbReference type="ARBA" id="ARBA00022692"/>
    </source>
</evidence>
<evidence type="ECO:0000256" key="2">
    <source>
        <dbReference type="ARBA" id="ARBA00022475"/>
    </source>
</evidence>
<keyword evidence="8" id="KW-0449">Lipoprotein</keyword>
<dbReference type="PANTHER" id="PTHR30589">
    <property type="entry name" value="PROLIPOPROTEIN DIACYLGLYCERYL TRANSFERASE"/>
    <property type="match status" value="1"/>
</dbReference>
<evidence type="ECO:0000256" key="6">
    <source>
        <dbReference type="ARBA" id="ARBA00023136"/>
    </source>
</evidence>
<feature type="transmembrane region" description="Helical" evidence="7">
    <location>
        <begin position="146"/>
        <end position="165"/>
    </location>
</feature>
<feature type="transmembrane region" description="Helical" evidence="7">
    <location>
        <begin position="105"/>
        <end position="126"/>
    </location>
</feature>
<keyword evidence="2" id="KW-1003">Cell membrane</keyword>
<evidence type="ECO:0000313" key="8">
    <source>
        <dbReference type="EMBL" id="KKR94379.1"/>
    </source>
</evidence>
<evidence type="ECO:0000313" key="9">
    <source>
        <dbReference type="Proteomes" id="UP000034961"/>
    </source>
</evidence>
<feature type="transmembrane region" description="Helical" evidence="7">
    <location>
        <begin position="68"/>
        <end position="93"/>
    </location>
</feature>
<dbReference type="Pfam" id="PF01790">
    <property type="entry name" value="LGT"/>
    <property type="match status" value="1"/>
</dbReference>
<evidence type="ECO:0000256" key="7">
    <source>
        <dbReference type="SAM" id="Phobius"/>
    </source>
</evidence>
<keyword evidence="5 7" id="KW-1133">Transmembrane helix</keyword>
<evidence type="ECO:0000256" key="3">
    <source>
        <dbReference type="ARBA" id="ARBA00022679"/>
    </source>
</evidence>
<feature type="transmembrane region" description="Helical" evidence="7">
    <location>
        <begin position="210"/>
        <end position="228"/>
    </location>
</feature>
<dbReference type="GO" id="GO:0008961">
    <property type="term" value="F:phosphatidylglycerol-prolipoprotein diacylglyceryl transferase activity"/>
    <property type="evidence" value="ECO:0007669"/>
    <property type="project" value="InterPro"/>
</dbReference>
<organism evidence="8 9">
    <name type="scientific">Candidatus Roizmanbacteria bacterium GW2011_GWA1_41_13</name>
    <dbReference type="NCBI Taxonomy" id="1618474"/>
    <lineage>
        <taxon>Bacteria</taxon>
        <taxon>Candidatus Roizmaniibacteriota</taxon>
    </lineage>
</organism>
<evidence type="ECO:0000256" key="5">
    <source>
        <dbReference type="ARBA" id="ARBA00022989"/>
    </source>
</evidence>
<accession>A0A0G0V0B0</accession>